<evidence type="ECO:0000313" key="2">
    <source>
        <dbReference type="EMBL" id="EYU41883.1"/>
    </source>
</evidence>
<dbReference type="STRING" id="4155.A0A022RQ17"/>
<dbReference type="PANTHER" id="PTHR12770:SF27">
    <property type="entry name" value="PROTEIN ROOT UVB SENSITIVE 5"/>
    <property type="match status" value="1"/>
</dbReference>
<dbReference type="Proteomes" id="UP000030748">
    <property type="component" value="Unassembled WGS sequence"/>
</dbReference>
<sequence>MENVLVWERFIRPKITFGVPLEEMVTGKKRGSVLRRLVKLYAEEKYFLAVNQMQTEFEVFVSFKEGATNVTVLRSGWQSYWLHQNRTRSDDEVLSQPEGSLIELKDKFDDFLIQSGWDTDKVNLKVPKEISIQEHLTL</sequence>
<dbReference type="eggNOG" id="KOG4249">
    <property type="taxonomic scope" value="Eukaryota"/>
</dbReference>
<organism evidence="2 3">
    <name type="scientific">Erythranthe guttata</name>
    <name type="common">Yellow monkey flower</name>
    <name type="synonym">Mimulus guttatus</name>
    <dbReference type="NCBI Taxonomy" id="4155"/>
    <lineage>
        <taxon>Eukaryota</taxon>
        <taxon>Viridiplantae</taxon>
        <taxon>Streptophyta</taxon>
        <taxon>Embryophyta</taxon>
        <taxon>Tracheophyta</taxon>
        <taxon>Spermatophyta</taxon>
        <taxon>Magnoliopsida</taxon>
        <taxon>eudicotyledons</taxon>
        <taxon>Gunneridae</taxon>
        <taxon>Pentapetalae</taxon>
        <taxon>asterids</taxon>
        <taxon>lamiids</taxon>
        <taxon>Lamiales</taxon>
        <taxon>Phrymaceae</taxon>
        <taxon>Erythranthe</taxon>
    </lineage>
</organism>
<evidence type="ECO:0000313" key="3">
    <source>
        <dbReference type="Proteomes" id="UP000030748"/>
    </source>
</evidence>
<accession>A0A022RQ17</accession>
<dbReference type="EMBL" id="KI630319">
    <property type="protein sequence ID" value="EYU41883.1"/>
    <property type="molecule type" value="Genomic_DNA"/>
</dbReference>
<gene>
    <name evidence="2" type="ORF">MIMGU_mgv1a015991mg</name>
</gene>
<dbReference type="PANTHER" id="PTHR12770">
    <property type="entry name" value="RUS1 FAMILY PROTEIN C16ORF58"/>
    <property type="match status" value="1"/>
</dbReference>
<dbReference type="InterPro" id="IPR006968">
    <property type="entry name" value="RUS_fam"/>
</dbReference>
<feature type="domain" description="Root UVB sensitive protein C-terminal" evidence="1">
    <location>
        <begin position="11"/>
        <end position="88"/>
    </location>
</feature>
<dbReference type="Pfam" id="PF24160">
    <property type="entry name" value="UVB_sens_C"/>
    <property type="match status" value="1"/>
</dbReference>
<keyword evidence="3" id="KW-1185">Reference proteome</keyword>
<reference evidence="2 3" key="1">
    <citation type="journal article" date="2013" name="Proc. Natl. Acad. Sci. U.S.A.">
        <title>Fine-scale variation in meiotic recombination in Mimulus inferred from population shotgun sequencing.</title>
        <authorList>
            <person name="Hellsten U."/>
            <person name="Wright K.M."/>
            <person name="Jenkins J."/>
            <person name="Shu S."/>
            <person name="Yuan Y."/>
            <person name="Wessler S.R."/>
            <person name="Schmutz J."/>
            <person name="Willis J.H."/>
            <person name="Rokhsar D.S."/>
        </authorList>
    </citation>
    <scope>NUCLEOTIDE SEQUENCE [LARGE SCALE GENOMIC DNA]</scope>
    <source>
        <strain evidence="3">cv. DUN x IM62</strain>
    </source>
</reference>
<evidence type="ECO:0000259" key="1">
    <source>
        <dbReference type="Pfam" id="PF24160"/>
    </source>
</evidence>
<name>A0A022RQ17_ERYGU</name>
<dbReference type="InterPro" id="IPR055412">
    <property type="entry name" value="UVB_sens_C"/>
</dbReference>
<dbReference type="AlphaFoldDB" id="A0A022RQ17"/>
<protein>
    <recommendedName>
        <fullName evidence="1">Root UVB sensitive protein C-terminal domain-containing protein</fullName>
    </recommendedName>
</protein>
<proteinExistence type="predicted"/>